<evidence type="ECO:0000313" key="3">
    <source>
        <dbReference type="Proteomes" id="UP000267536"/>
    </source>
</evidence>
<sequence length="77" mass="8375">MITRIARLGARGADRWTTRIIAVDAQEIPTTRQSYRGGLPIDSPVTHSHAAWRHPGSKADSSSRSGRALITDICCTC</sequence>
<accession>A0A3N4G7H5</accession>
<organism evidence="2 3">
    <name type="scientific">Gordonia oryzae</name>
    <dbReference type="NCBI Taxonomy" id="2487349"/>
    <lineage>
        <taxon>Bacteria</taxon>
        <taxon>Bacillati</taxon>
        <taxon>Actinomycetota</taxon>
        <taxon>Actinomycetes</taxon>
        <taxon>Mycobacteriales</taxon>
        <taxon>Gordoniaceae</taxon>
        <taxon>Gordonia</taxon>
    </lineage>
</organism>
<name>A0A3N4G7H5_9ACTN</name>
<evidence type="ECO:0000256" key="1">
    <source>
        <dbReference type="SAM" id="MobiDB-lite"/>
    </source>
</evidence>
<protein>
    <submittedName>
        <fullName evidence="2">Uncharacterized protein</fullName>
    </submittedName>
</protein>
<gene>
    <name evidence="2" type="ORF">EF294_16655</name>
</gene>
<keyword evidence="3" id="KW-1185">Reference proteome</keyword>
<evidence type="ECO:0000313" key="2">
    <source>
        <dbReference type="EMBL" id="RPA58038.1"/>
    </source>
</evidence>
<reference evidence="2 3" key="1">
    <citation type="submission" date="2018-11" db="EMBL/GenBank/DDBJ databases">
        <title>Draft genome sequence of Gordonia sp. RS15-1S isolated from rice stems.</title>
        <authorList>
            <person name="Muangham S."/>
        </authorList>
    </citation>
    <scope>NUCLEOTIDE SEQUENCE [LARGE SCALE GENOMIC DNA]</scope>
    <source>
        <strain evidence="2 3">RS15-1S</strain>
    </source>
</reference>
<proteinExistence type="predicted"/>
<dbReference type="EMBL" id="RKMH01000013">
    <property type="protein sequence ID" value="RPA58038.1"/>
    <property type="molecule type" value="Genomic_DNA"/>
</dbReference>
<comment type="caution">
    <text evidence="2">The sequence shown here is derived from an EMBL/GenBank/DDBJ whole genome shotgun (WGS) entry which is preliminary data.</text>
</comment>
<feature type="region of interest" description="Disordered" evidence="1">
    <location>
        <begin position="33"/>
        <end position="65"/>
    </location>
</feature>
<dbReference type="AlphaFoldDB" id="A0A3N4G7H5"/>
<dbReference type="Proteomes" id="UP000267536">
    <property type="component" value="Unassembled WGS sequence"/>
</dbReference>